<evidence type="ECO:0000256" key="6">
    <source>
        <dbReference type="ARBA" id="ARBA00022967"/>
    </source>
</evidence>
<dbReference type="SUPFAM" id="SSF52540">
    <property type="entry name" value="P-loop containing nucleoside triphosphate hydrolases"/>
    <property type="match status" value="1"/>
</dbReference>
<dbReference type="PANTHER" id="PTHR43297:SF14">
    <property type="entry name" value="ATPASE AAA-TYPE CORE DOMAIN-CONTAINING PROTEIN"/>
    <property type="match status" value="1"/>
</dbReference>
<evidence type="ECO:0000256" key="5">
    <source>
        <dbReference type="ARBA" id="ARBA00022519"/>
    </source>
</evidence>
<organism evidence="10 11">
    <name type="scientific">Microbacterium murale</name>
    <dbReference type="NCBI Taxonomy" id="1081040"/>
    <lineage>
        <taxon>Bacteria</taxon>
        <taxon>Bacillati</taxon>
        <taxon>Actinomycetota</taxon>
        <taxon>Actinomycetes</taxon>
        <taxon>Micrococcales</taxon>
        <taxon>Microbacteriaceae</taxon>
        <taxon>Microbacterium</taxon>
    </lineage>
</organism>
<keyword evidence="5" id="KW-0997">Cell inner membrane</keyword>
<dbReference type="EMBL" id="JAUSXK010000001">
    <property type="protein sequence ID" value="MDQ0643041.1"/>
    <property type="molecule type" value="Genomic_DNA"/>
</dbReference>
<evidence type="ECO:0000259" key="9">
    <source>
        <dbReference type="Pfam" id="PF00005"/>
    </source>
</evidence>
<comment type="caution">
    <text evidence="10">The sequence shown here is derived from an EMBL/GenBank/DDBJ whole genome shotgun (WGS) entry which is preliminary data.</text>
</comment>
<evidence type="ECO:0000256" key="3">
    <source>
        <dbReference type="ARBA" id="ARBA00022448"/>
    </source>
</evidence>
<keyword evidence="4" id="KW-1003">Cell membrane</keyword>
<keyword evidence="7" id="KW-0472">Membrane</keyword>
<evidence type="ECO:0000256" key="8">
    <source>
        <dbReference type="SAM" id="MobiDB-lite"/>
    </source>
</evidence>
<reference evidence="10 11" key="1">
    <citation type="submission" date="2023-07" db="EMBL/GenBank/DDBJ databases">
        <title>Comparative genomics of wheat-associated soil bacteria to identify genetic determinants of phenazine resistance.</title>
        <authorList>
            <person name="Mouncey N."/>
        </authorList>
    </citation>
    <scope>NUCLEOTIDE SEQUENCE [LARGE SCALE GENOMIC DNA]</scope>
    <source>
        <strain evidence="10 11">W2I7</strain>
    </source>
</reference>
<dbReference type="InterPro" id="IPR003439">
    <property type="entry name" value="ABC_transporter-like_ATP-bd"/>
</dbReference>
<feature type="region of interest" description="Disordered" evidence="8">
    <location>
        <begin position="66"/>
        <end position="85"/>
    </location>
</feature>
<gene>
    <name evidence="10" type="ORF">QFZ46_001201</name>
</gene>
<protein>
    <submittedName>
        <fullName evidence="10">ABC-type glutathione transport system ATPase component</fullName>
    </submittedName>
</protein>
<evidence type="ECO:0000256" key="7">
    <source>
        <dbReference type="ARBA" id="ARBA00023136"/>
    </source>
</evidence>
<dbReference type="Proteomes" id="UP001239085">
    <property type="component" value="Unassembled WGS sequence"/>
</dbReference>
<keyword evidence="3" id="KW-0813">Transport</keyword>
<comment type="similarity">
    <text evidence="2">Belongs to the ABC transporter superfamily.</text>
</comment>
<evidence type="ECO:0000313" key="11">
    <source>
        <dbReference type="Proteomes" id="UP001239085"/>
    </source>
</evidence>
<feature type="domain" description="ABC transporter" evidence="9">
    <location>
        <begin position="29"/>
        <end position="60"/>
    </location>
</feature>
<dbReference type="Gene3D" id="3.40.50.300">
    <property type="entry name" value="P-loop containing nucleotide triphosphate hydrolases"/>
    <property type="match status" value="1"/>
</dbReference>
<accession>A0ABU0P6S9</accession>
<keyword evidence="6" id="KW-1278">Translocase</keyword>
<evidence type="ECO:0000313" key="10">
    <source>
        <dbReference type="EMBL" id="MDQ0643041.1"/>
    </source>
</evidence>
<sequence>MTAPSSDPILRVRDLRVHFGTRNPIEVVHGLDLDIAPGEVVAVVGESGSGKSVTALSVIGSAAGERARHGVGEAARPGAHRAETR</sequence>
<comment type="subcellular location">
    <subcellularLocation>
        <location evidence="1">Membrane</location>
    </subcellularLocation>
</comment>
<evidence type="ECO:0000256" key="4">
    <source>
        <dbReference type="ARBA" id="ARBA00022475"/>
    </source>
</evidence>
<evidence type="ECO:0000256" key="1">
    <source>
        <dbReference type="ARBA" id="ARBA00004370"/>
    </source>
</evidence>
<dbReference type="InterPro" id="IPR027417">
    <property type="entry name" value="P-loop_NTPase"/>
</dbReference>
<dbReference type="Pfam" id="PF00005">
    <property type="entry name" value="ABC_tran"/>
    <property type="match status" value="1"/>
</dbReference>
<name>A0ABU0P6S9_9MICO</name>
<evidence type="ECO:0000256" key="2">
    <source>
        <dbReference type="ARBA" id="ARBA00005417"/>
    </source>
</evidence>
<keyword evidence="11" id="KW-1185">Reference proteome</keyword>
<proteinExistence type="inferred from homology"/>
<dbReference type="PANTHER" id="PTHR43297">
    <property type="entry name" value="OLIGOPEPTIDE TRANSPORT ATP-BINDING PROTEIN APPD"/>
    <property type="match status" value="1"/>
</dbReference>
<dbReference type="RefSeq" id="WP_307359411.1">
    <property type="nucleotide sequence ID" value="NZ_JAUSXK010000001.1"/>
</dbReference>
<dbReference type="InterPro" id="IPR050388">
    <property type="entry name" value="ABC_Ni/Peptide_Import"/>
</dbReference>